<dbReference type="GO" id="GO:0010333">
    <property type="term" value="F:terpene synthase activity"/>
    <property type="evidence" value="ECO:0007669"/>
    <property type="project" value="InterPro"/>
</dbReference>
<protein>
    <submittedName>
        <fullName evidence="7">Uncharacterized protein</fullName>
    </submittedName>
</protein>
<dbReference type="InterPro" id="IPR008949">
    <property type="entry name" value="Isoprenoid_synthase_dom_sf"/>
</dbReference>
<feature type="domain" description="Terpene synthase metal-binding" evidence="6">
    <location>
        <begin position="249"/>
        <end position="488"/>
    </location>
</feature>
<dbReference type="Gene3D" id="1.10.600.10">
    <property type="entry name" value="Farnesyl Diphosphate Synthase"/>
    <property type="match status" value="1"/>
</dbReference>
<name>A0A7J7LTR1_9MAGN</name>
<dbReference type="Gene3D" id="1.50.10.130">
    <property type="entry name" value="Terpene synthase, N-terminal domain"/>
    <property type="match status" value="1"/>
</dbReference>
<dbReference type="InterPro" id="IPR034741">
    <property type="entry name" value="Terpene_cyclase-like_1_C"/>
</dbReference>
<evidence type="ECO:0000256" key="2">
    <source>
        <dbReference type="ARBA" id="ARBA00022723"/>
    </source>
</evidence>
<dbReference type="EMBL" id="JACGCM010002017">
    <property type="protein sequence ID" value="KAF6146033.1"/>
    <property type="molecule type" value="Genomic_DNA"/>
</dbReference>
<dbReference type="AlphaFoldDB" id="A0A7J7LTR1"/>
<dbReference type="PANTHER" id="PTHR31225">
    <property type="entry name" value="OS04G0344100 PROTEIN-RELATED"/>
    <property type="match status" value="1"/>
</dbReference>
<dbReference type="PANTHER" id="PTHR31225:SF0">
    <property type="entry name" value="S-(+)-LINALOOL SYNTHASE, CHLOROPLASTIC"/>
    <property type="match status" value="1"/>
</dbReference>
<evidence type="ECO:0000256" key="4">
    <source>
        <dbReference type="ARBA" id="ARBA00023239"/>
    </source>
</evidence>
<comment type="caution">
    <text evidence="7">The sequence shown here is derived from an EMBL/GenBank/DDBJ whole genome shotgun (WGS) entry which is preliminary data.</text>
</comment>
<gene>
    <name evidence="7" type="ORF">GIB67_033392</name>
</gene>
<dbReference type="GO" id="GO:0000287">
    <property type="term" value="F:magnesium ion binding"/>
    <property type="evidence" value="ECO:0007669"/>
    <property type="project" value="InterPro"/>
</dbReference>
<evidence type="ECO:0000259" key="5">
    <source>
        <dbReference type="Pfam" id="PF01397"/>
    </source>
</evidence>
<evidence type="ECO:0000256" key="3">
    <source>
        <dbReference type="ARBA" id="ARBA00022842"/>
    </source>
</evidence>
<dbReference type="SUPFAM" id="SSF48239">
    <property type="entry name" value="Terpenoid cyclases/Protein prenyltransferases"/>
    <property type="match status" value="1"/>
</dbReference>
<organism evidence="7 8">
    <name type="scientific">Kingdonia uniflora</name>
    <dbReference type="NCBI Taxonomy" id="39325"/>
    <lineage>
        <taxon>Eukaryota</taxon>
        <taxon>Viridiplantae</taxon>
        <taxon>Streptophyta</taxon>
        <taxon>Embryophyta</taxon>
        <taxon>Tracheophyta</taxon>
        <taxon>Spermatophyta</taxon>
        <taxon>Magnoliopsida</taxon>
        <taxon>Ranunculales</taxon>
        <taxon>Circaeasteraceae</taxon>
        <taxon>Kingdonia</taxon>
    </lineage>
</organism>
<dbReference type="InterPro" id="IPR008930">
    <property type="entry name" value="Terpenoid_cyclase/PrenylTrfase"/>
</dbReference>
<dbReference type="FunFam" id="1.10.600.10:FF:000007">
    <property type="entry name" value="Isoprene synthase, chloroplastic"/>
    <property type="match status" value="1"/>
</dbReference>
<dbReference type="Proteomes" id="UP000541444">
    <property type="component" value="Unassembled WGS sequence"/>
</dbReference>
<proteinExistence type="predicted"/>
<dbReference type="SUPFAM" id="SSF48576">
    <property type="entry name" value="Terpenoid synthases"/>
    <property type="match status" value="1"/>
</dbReference>
<evidence type="ECO:0000313" key="7">
    <source>
        <dbReference type="EMBL" id="KAF6146033.1"/>
    </source>
</evidence>
<dbReference type="InterPro" id="IPR036965">
    <property type="entry name" value="Terpene_synth_N_sf"/>
</dbReference>
<reference evidence="7 8" key="1">
    <citation type="journal article" date="2020" name="IScience">
        <title>Genome Sequencing of the Endangered Kingdonia uniflora (Circaeasteraceae, Ranunculales) Reveals Potential Mechanisms of Evolutionary Specialization.</title>
        <authorList>
            <person name="Sun Y."/>
            <person name="Deng T."/>
            <person name="Zhang A."/>
            <person name="Moore M.J."/>
            <person name="Landis J.B."/>
            <person name="Lin N."/>
            <person name="Zhang H."/>
            <person name="Zhang X."/>
            <person name="Huang J."/>
            <person name="Zhang X."/>
            <person name="Sun H."/>
            <person name="Wang H."/>
        </authorList>
    </citation>
    <scope>NUCLEOTIDE SEQUENCE [LARGE SCALE GENOMIC DNA]</scope>
    <source>
        <strain evidence="7">TB1705</strain>
        <tissue evidence="7">Leaf</tissue>
    </source>
</reference>
<dbReference type="Pfam" id="PF01397">
    <property type="entry name" value="Terpene_synth"/>
    <property type="match status" value="1"/>
</dbReference>
<dbReference type="InterPro" id="IPR044814">
    <property type="entry name" value="Terpene_cyclase_plant_C1"/>
</dbReference>
<feature type="domain" description="Terpene synthase N-terminal" evidence="5">
    <location>
        <begin position="20"/>
        <end position="180"/>
    </location>
</feature>
<dbReference type="GO" id="GO:0016102">
    <property type="term" value="P:diterpenoid biosynthetic process"/>
    <property type="evidence" value="ECO:0007669"/>
    <property type="project" value="InterPro"/>
</dbReference>
<evidence type="ECO:0000259" key="6">
    <source>
        <dbReference type="Pfam" id="PF03936"/>
    </source>
</evidence>
<dbReference type="CDD" id="cd00684">
    <property type="entry name" value="Terpene_cyclase_plant_C1"/>
    <property type="match status" value="1"/>
</dbReference>
<dbReference type="OrthoDB" id="1921927at2759"/>
<comment type="cofactor">
    <cofactor evidence="1">
        <name>Mg(2+)</name>
        <dbReference type="ChEBI" id="CHEBI:18420"/>
    </cofactor>
</comment>
<sequence>MAPETMEEQEPNNMSAFFMSVAHDHGMALKSSEDYMDGYQEKLKKLKVALWNARDSSECLIMIDGLQRLAIDYHFEEEIEAILGRINRSIAESDGVYDDNDLYYVSLRFRLLRQNGYHPSADVFNKFKDEKETFKLSLREDHRGIMELFEASELRIEGEIILDEASVFASKHLNDVLKHVGEDEARVIRDTLNHPFNKSLARFKAKPYIKNFERDYGTNDILQELVKVDFNIVQTLHQKELLEVSMWWKDLGLTRELKFARNQPVKWYLWSIAALSDPRYSKERIELTKPISLIYIMDDIFDVQGTFDELVLFTEAINMWDLSAMEKLPHYMKVFYKVIYDITDDISSKVFEEHGCNPSNSLRKAWGKLCDAFLMEAKWFASGKVPEAEEYLKNGTISTGVHVLFVHIFFLLGQGITKESVDLIDNIPGLVTYPATILRLWDDLGSAMDEKQDGHDGSYINCYLKENRSSTVESARKHVFCMISDAWKRLNKECLSSTPFSSSFVKASLNAARMVSLMYSYDDNHQLPNLEEHIKSLLYENITL</sequence>
<dbReference type="InterPro" id="IPR050148">
    <property type="entry name" value="Terpene_synthase-like"/>
</dbReference>
<evidence type="ECO:0000256" key="1">
    <source>
        <dbReference type="ARBA" id="ARBA00001946"/>
    </source>
</evidence>
<keyword evidence="3" id="KW-0460">Magnesium</keyword>
<dbReference type="InterPro" id="IPR001906">
    <property type="entry name" value="Terpene_synth_N"/>
</dbReference>
<keyword evidence="8" id="KW-1185">Reference proteome</keyword>
<accession>A0A7J7LTR1</accession>
<keyword evidence="4" id="KW-0456">Lyase</keyword>
<evidence type="ECO:0000313" key="8">
    <source>
        <dbReference type="Proteomes" id="UP000541444"/>
    </source>
</evidence>
<dbReference type="SFLD" id="SFLDS00005">
    <property type="entry name" value="Isoprenoid_Synthase_Type_I"/>
    <property type="match status" value="1"/>
</dbReference>
<dbReference type="InterPro" id="IPR005630">
    <property type="entry name" value="Terpene_synthase_metal-bd"/>
</dbReference>
<keyword evidence="2" id="KW-0479">Metal-binding</keyword>
<dbReference type="Pfam" id="PF03936">
    <property type="entry name" value="Terpene_synth_C"/>
    <property type="match status" value="1"/>
</dbReference>
<dbReference type="SFLD" id="SFLDG01019">
    <property type="entry name" value="Terpene_Cyclase_Like_1_C_Termi"/>
    <property type="match status" value="1"/>
</dbReference>